<dbReference type="GO" id="GO:0016746">
    <property type="term" value="F:acyltransferase activity"/>
    <property type="evidence" value="ECO:0007669"/>
    <property type="project" value="UniProtKB-KW"/>
</dbReference>
<dbReference type="STRING" id="454194.PYK22_01894"/>
<dbReference type="InterPro" id="IPR000073">
    <property type="entry name" value="AB_hydrolase_1"/>
</dbReference>
<dbReference type="RefSeq" id="WP_041976674.1">
    <property type="nucleotide sequence ID" value="NZ_CBXV010000006.1"/>
</dbReference>
<gene>
    <name evidence="3" type="ORF">PYK22_01894</name>
</gene>
<feature type="domain" description="AB hydrolase-1" evidence="2">
    <location>
        <begin position="29"/>
        <end position="275"/>
    </location>
</feature>
<keyword evidence="3" id="KW-0808">Transferase</keyword>
<keyword evidence="4" id="KW-1185">Reference proteome</keyword>
<evidence type="ECO:0000313" key="4">
    <source>
        <dbReference type="Proteomes" id="UP000031518"/>
    </source>
</evidence>
<dbReference type="GO" id="GO:0004301">
    <property type="term" value="F:epoxide hydrolase activity"/>
    <property type="evidence" value="ECO:0007669"/>
    <property type="project" value="TreeGrafter"/>
</dbReference>
<dbReference type="PANTHER" id="PTHR42977:SF3">
    <property type="entry name" value="AB HYDROLASE-1 DOMAIN-CONTAINING PROTEIN"/>
    <property type="match status" value="1"/>
</dbReference>
<evidence type="ECO:0000313" key="3">
    <source>
        <dbReference type="EMBL" id="CDM65886.1"/>
    </source>
</evidence>
<dbReference type="Proteomes" id="UP000031518">
    <property type="component" value="Unassembled WGS sequence"/>
</dbReference>
<dbReference type="Gene3D" id="3.40.50.1820">
    <property type="entry name" value="alpha/beta hydrolase"/>
    <property type="match status" value="1"/>
</dbReference>
<accession>A0A0B6WXQ8</accession>
<evidence type="ECO:0000256" key="1">
    <source>
        <dbReference type="ARBA" id="ARBA00022801"/>
    </source>
</evidence>
<dbReference type="Pfam" id="PF00561">
    <property type="entry name" value="Abhydrolase_1"/>
    <property type="match status" value="1"/>
</dbReference>
<proteinExistence type="predicted"/>
<keyword evidence="3" id="KW-0012">Acyltransferase</keyword>
<reference evidence="3 4" key="2">
    <citation type="submission" date="2015-01" db="EMBL/GenBank/DDBJ databases">
        <title>Complete genome sequence of Pyrinomonas methylaliphatogenes type strain K22T.</title>
        <authorList>
            <person name="Lee K.C.Y."/>
            <person name="Power J.F."/>
            <person name="Dunfield P.F."/>
            <person name="Morgan X.C."/>
            <person name="Huttenhower C."/>
            <person name="Stott M.B."/>
        </authorList>
    </citation>
    <scope>NUCLEOTIDE SEQUENCE [LARGE SCALE GENOMIC DNA]</scope>
    <source>
        <strain evidence="3 4">K22</strain>
    </source>
</reference>
<dbReference type="InterPro" id="IPR029058">
    <property type="entry name" value="AB_hydrolase_fold"/>
</dbReference>
<organism evidence="3 4">
    <name type="scientific">Pyrinomonas methylaliphatogenes</name>
    <dbReference type="NCBI Taxonomy" id="454194"/>
    <lineage>
        <taxon>Bacteria</taxon>
        <taxon>Pseudomonadati</taxon>
        <taxon>Acidobacteriota</taxon>
        <taxon>Blastocatellia</taxon>
        <taxon>Blastocatellales</taxon>
        <taxon>Pyrinomonadaceae</taxon>
        <taxon>Pyrinomonas</taxon>
    </lineage>
</organism>
<dbReference type="InterPro" id="IPR051340">
    <property type="entry name" value="Haloalkane_dehalogenase"/>
</dbReference>
<sequence length="311" mass="34975">MELPNVYHRYVEIEGVRVFYREAGPREAPTLLLLHGFPSSSAQYRRLMDALGMRYRVIAPDYPGFGYSDAPLPASAGGQYAYSFDQLARTIAGFCDALDLQKYFLYMFDFGGPVGMRLALAHPERIAGLVVQNANAYYEGLSEIARTFVALRPGVPGAVEQAQSLLTLEMTRSQYEGGAHDVARIAPDGWTLDQHFLDQPGRKAIQVDLLLDYHNNVAQYTEWQTWLRRHRPPTLVLWGRNDPFFIEAGAYAYLRDLPDAELHLFETGHFALEEEAPRIAVLIAAFLERHSSTMAPKTMHGDGSTPPRQPK</sequence>
<dbReference type="EMBL" id="CBXV010000006">
    <property type="protein sequence ID" value="CDM65886.1"/>
    <property type="molecule type" value="Genomic_DNA"/>
</dbReference>
<dbReference type="SUPFAM" id="SSF53474">
    <property type="entry name" value="alpha/beta-Hydrolases"/>
    <property type="match status" value="1"/>
</dbReference>
<dbReference type="PRINTS" id="PR00111">
    <property type="entry name" value="ABHYDROLASE"/>
</dbReference>
<evidence type="ECO:0000259" key="2">
    <source>
        <dbReference type="Pfam" id="PF00561"/>
    </source>
</evidence>
<protein>
    <submittedName>
        <fullName evidence="3">Predicted hydrolase or acyltransferase of alpha/beta superfamily</fullName>
    </submittedName>
</protein>
<dbReference type="AlphaFoldDB" id="A0A0B6WXQ8"/>
<dbReference type="OrthoDB" id="9797695at2"/>
<keyword evidence="1 3" id="KW-0378">Hydrolase</keyword>
<dbReference type="PANTHER" id="PTHR42977">
    <property type="entry name" value="HYDROLASE-RELATED"/>
    <property type="match status" value="1"/>
</dbReference>
<name>A0A0B6WXQ8_9BACT</name>
<reference evidence="3 4" key="1">
    <citation type="submission" date="2013-12" db="EMBL/GenBank/DDBJ databases">
        <authorList>
            <person name="Stott M."/>
        </authorList>
    </citation>
    <scope>NUCLEOTIDE SEQUENCE [LARGE SCALE GENOMIC DNA]</scope>
    <source>
        <strain evidence="3 4">K22</strain>
    </source>
</reference>